<proteinExistence type="predicted"/>
<protein>
    <submittedName>
        <fullName evidence="2">Transporter</fullName>
    </submittedName>
</protein>
<name>A0A839V640_9PROT</name>
<comment type="caution">
    <text evidence="1">The sequence shown here is derived from an EMBL/GenBank/DDBJ whole genome shotgun (WGS) entry which is preliminary data.</text>
</comment>
<dbReference type="Pfam" id="PF13557">
    <property type="entry name" value="Phenol_MetA_deg"/>
    <property type="match status" value="1"/>
</dbReference>
<dbReference type="EMBL" id="JABXXQ010000078">
    <property type="protein sequence ID" value="NVN29881.1"/>
    <property type="molecule type" value="Genomic_DNA"/>
</dbReference>
<dbReference type="Proteomes" id="UP000557688">
    <property type="component" value="Unassembled WGS sequence"/>
</dbReference>
<dbReference type="Proteomes" id="UP000565205">
    <property type="component" value="Unassembled WGS sequence"/>
</dbReference>
<evidence type="ECO:0000313" key="1">
    <source>
        <dbReference type="EMBL" id="MBB3175022.1"/>
    </source>
</evidence>
<accession>A0A839V640</accession>
<dbReference type="AlphaFoldDB" id="A0A839V640"/>
<dbReference type="InterPro" id="IPR025737">
    <property type="entry name" value="FApF"/>
</dbReference>
<reference evidence="2 4" key="1">
    <citation type="submission" date="2020-06" db="EMBL/GenBank/DDBJ databases">
        <title>Description of novel acetic acid bacteria.</title>
        <authorList>
            <person name="Sombolestani A."/>
        </authorList>
    </citation>
    <scope>NUCLEOTIDE SEQUENCE [LARGE SCALE GENOMIC DNA]</scope>
    <source>
        <strain evidence="2 4">LMG 26838</strain>
    </source>
</reference>
<evidence type="ECO:0000313" key="4">
    <source>
        <dbReference type="Proteomes" id="UP000565205"/>
    </source>
</evidence>
<reference evidence="1 3" key="2">
    <citation type="submission" date="2020-08" db="EMBL/GenBank/DDBJ databases">
        <title>Genomic Encyclopedia of Type Strains, Phase III (KMG-III): the genomes of soil and plant-associated and newly described type strains.</title>
        <authorList>
            <person name="Whitman W."/>
        </authorList>
    </citation>
    <scope>NUCLEOTIDE SEQUENCE [LARGE SCALE GENOMIC DNA]</scope>
    <source>
        <strain evidence="1 3">CECT 8088</strain>
    </source>
</reference>
<dbReference type="RefSeq" id="WP_176622945.1">
    <property type="nucleotide sequence ID" value="NZ_JABXXQ010000078.1"/>
</dbReference>
<dbReference type="EMBL" id="JACHXV010000015">
    <property type="protein sequence ID" value="MBB3175022.1"/>
    <property type="molecule type" value="Genomic_DNA"/>
</dbReference>
<evidence type="ECO:0000313" key="2">
    <source>
        <dbReference type="EMBL" id="NVN29881.1"/>
    </source>
</evidence>
<sequence>MTAAAPLPLTVQLFSGNNQGATSFFDGFGPQKPGFTFLDYLHVNDFTAIHDQHGDDSSRFDRPYIQSYTNVFHFSYASPLKVPGGLLGAEVLVPVVGLVSGAGAAGQSLEGNGTGFGDVTFGVVYQAFPTLAGHRPVFDWRFAFDVIGPSGGFDPSKDVNQSSGYWTLNPYLAMTWLPAPRWELSSRLQYFHNFSTDHASNPPSFPGFSFRHGRAGDAIEANFAGSYAVFEHFSLGLNGFVLTQVQDNRTNGVAVTDSRTTVLYLGPGFSTQFGPQNKLNFNVYVPVVTRNVTSGMQINMQYIHPF</sequence>
<organism evidence="1 3">
    <name type="scientific">Endobacter medicaginis</name>
    <dbReference type="NCBI Taxonomy" id="1181271"/>
    <lineage>
        <taxon>Bacteria</taxon>
        <taxon>Pseudomonadati</taxon>
        <taxon>Pseudomonadota</taxon>
        <taxon>Alphaproteobacteria</taxon>
        <taxon>Acetobacterales</taxon>
        <taxon>Acetobacteraceae</taxon>
        <taxon>Endobacter</taxon>
    </lineage>
</organism>
<keyword evidence="3" id="KW-1185">Reference proteome</keyword>
<evidence type="ECO:0000313" key="3">
    <source>
        <dbReference type="Proteomes" id="UP000557688"/>
    </source>
</evidence>
<gene>
    <name evidence="1" type="ORF">FHR90_002869</name>
    <name evidence="2" type="ORF">HUK83_05970</name>
</gene>